<feature type="signal peptide" evidence="3">
    <location>
        <begin position="1"/>
        <end position="28"/>
    </location>
</feature>
<dbReference type="OrthoDB" id="9779128at2"/>
<feature type="domain" description="RlpA-like protein double-psi beta-barrel" evidence="5">
    <location>
        <begin position="40"/>
        <end position="126"/>
    </location>
</feature>
<dbReference type="RefSeq" id="WP_078038902.1">
    <property type="nucleotide sequence ID" value="NZ_CP015820.1"/>
</dbReference>
<dbReference type="GO" id="GO:0071555">
    <property type="term" value="P:cell wall organization"/>
    <property type="evidence" value="ECO:0007669"/>
    <property type="project" value="UniProtKB-KW"/>
</dbReference>
<proteinExistence type="inferred from homology"/>
<evidence type="ECO:0000313" key="7">
    <source>
        <dbReference type="Proteomes" id="UP000189660"/>
    </source>
</evidence>
<dbReference type="KEGG" id="bapa:BBC0178_002170"/>
<accession>A0A1U9M8S0</accession>
<dbReference type="InterPro" id="IPR009009">
    <property type="entry name" value="RlpA-like_DPBB"/>
</dbReference>
<dbReference type="InterPro" id="IPR034718">
    <property type="entry name" value="RlpA"/>
</dbReference>
<dbReference type="GO" id="GO:0008932">
    <property type="term" value="F:lytic endotransglycosylase activity"/>
    <property type="evidence" value="ECO:0007669"/>
    <property type="project" value="UniProtKB-UniRule"/>
</dbReference>
<dbReference type="PANTHER" id="PTHR34183:SF8">
    <property type="entry name" value="ENDOLYTIC PEPTIDOGLYCAN TRANSGLYCOSYLASE RLPA-RELATED"/>
    <property type="match status" value="1"/>
</dbReference>
<evidence type="ECO:0000259" key="5">
    <source>
        <dbReference type="Pfam" id="PF03330"/>
    </source>
</evidence>
<dbReference type="HAMAP" id="MF_02071">
    <property type="entry name" value="RlpA"/>
    <property type="match status" value="1"/>
</dbReference>
<dbReference type="EC" id="4.2.2.-" evidence="3"/>
<keyword evidence="2 3" id="KW-0961">Cell wall biogenesis/degradation</keyword>
<evidence type="ECO:0000256" key="3">
    <source>
        <dbReference type="HAMAP-Rule" id="MF_02071"/>
    </source>
</evidence>
<dbReference type="Proteomes" id="UP000189660">
    <property type="component" value="Chromosome"/>
</dbReference>
<evidence type="ECO:0000256" key="1">
    <source>
        <dbReference type="ARBA" id="ARBA00023239"/>
    </source>
</evidence>
<name>A0A1U9M8S0_9HYPH</name>
<keyword evidence="7" id="KW-1185">Reference proteome</keyword>
<evidence type="ECO:0000256" key="4">
    <source>
        <dbReference type="RuleBase" id="RU003495"/>
    </source>
</evidence>
<keyword evidence="3" id="KW-0732">Signal</keyword>
<dbReference type="GO" id="GO:0000270">
    <property type="term" value="P:peptidoglycan metabolic process"/>
    <property type="evidence" value="ECO:0007669"/>
    <property type="project" value="UniProtKB-UniRule"/>
</dbReference>
<dbReference type="EMBL" id="CP015820">
    <property type="protein sequence ID" value="AQT41725.1"/>
    <property type="molecule type" value="Genomic_DNA"/>
</dbReference>
<protein>
    <recommendedName>
        <fullName evidence="3">Endolytic peptidoglycan transglycosylase RlpA</fullName>
        <ecNumber evidence="3">4.2.2.-</ecNumber>
    </recommendedName>
</protein>
<dbReference type="Gene3D" id="2.40.40.10">
    <property type="entry name" value="RlpA-like domain"/>
    <property type="match status" value="1"/>
</dbReference>
<dbReference type="Pfam" id="PF03330">
    <property type="entry name" value="DPBB_1"/>
    <property type="match status" value="1"/>
</dbReference>
<feature type="chain" id="PRO_5013408836" description="Endolytic peptidoglycan transglycosylase RlpA" evidence="3">
    <location>
        <begin position="29"/>
        <end position="130"/>
    </location>
</feature>
<dbReference type="NCBIfam" id="TIGR00413">
    <property type="entry name" value="rlpA"/>
    <property type="match status" value="1"/>
</dbReference>
<dbReference type="InterPro" id="IPR012997">
    <property type="entry name" value="RplA"/>
</dbReference>
<comment type="function">
    <text evidence="3">Lytic transglycosylase with a strong preference for naked glycan strands that lack stem peptides.</text>
</comment>
<dbReference type="CDD" id="cd22268">
    <property type="entry name" value="DPBB_RlpA-like"/>
    <property type="match status" value="1"/>
</dbReference>
<dbReference type="SUPFAM" id="SSF50685">
    <property type="entry name" value="Barwin-like endoglucanases"/>
    <property type="match status" value="1"/>
</dbReference>
<dbReference type="AlphaFoldDB" id="A0A1U9M8S0"/>
<reference evidence="6 7" key="1">
    <citation type="submission" date="2016-11" db="EMBL/GenBank/DDBJ databases">
        <title>Comparative genomics of Bartonella apis.</title>
        <authorList>
            <person name="Engel P."/>
        </authorList>
    </citation>
    <scope>NUCLEOTIDE SEQUENCE [LARGE SCALE GENOMIC DNA]</scope>
    <source>
        <strain evidence="6 7">BBC0178</strain>
    </source>
</reference>
<organism evidence="6 7">
    <name type="scientific">Bartonella apihabitans</name>
    <dbReference type="NCBI Taxonomy" id="2750929"/>
    <lineage>
        <taxon>Bacteria</taxon>
        <taxon>Pseudomonadati</taxon>
        <taxon>Pseudomonadota</taxon>
        <taxon>Alphaproteobacteria</taxon>
        <taxon>Hyphomicrobiales</taxon>
        <taxon>Bartonellaceae</taxon>
        <taxon>Bartonella</taxon>
    </lineage>
</organism>
<dbReference type="GeneID" id="99980273"/>
<dbReference type="InterPro" id="IPR036908">
    <property type="entry name" value="RlpA-like_sf"/>
</dbReference>
<dbReference type="PANTHER" id="PTHR34183">
    <property type="entry name" value="ENDOLYTIC PEPTIDOGLYCAN TRANSGLYCOSYLASE RLPA"/>
    <property type="match status" value="1"/>
</dbReference>
<comment type="similarity">
    <text evidence="3 4">Belongs to the RlpA family.</text>
</comment>
<sequence precursor="true">MCFLTDKKRLLPFLTAIFVVCFFNQGHASLNHGHISHGSQCGGASWYALHSKTASGEKMNPFGMTAAHKTLPLGSKIRVTNKFNGKSIIVRINDRGPFIAGRILDLSKGAAAELGFVQHGLANVCYERLS</sequence>
<evidence type="ECO:0000256" key="2">
    <source>
        <dbReference type="ARBA" id="ARBA00023316"/>
    </source>
</evidence>
<keyword evidence="1 3" id="KW-0456">Lyase</keyword>
<gene>
    <name evidence="3" type="primary">rlpA</name>
    <name evidence="6" type="ORF">BBC0178_002170</name>
</gene>
<keyword evidence="6" id="KW-0449">Lipoprotein</keyword>
<evidence type="ECO:0000313" key="6">
    <source>
        <dbReference type="EMBL" id="AQT41725.1"/>
    </source>
</evidence>